<proteinExistence type="predicted"/>
<dbReference type="InterPro" id="IPR000859">
    <property type="entry name" value="CUB_dom"/>
</dbReference>
<dbReference type="SUPFAM" id="SSF69848">
    <property type="entry name" value="LCCL domain"/>
    <property type="match status" value="1"/>
</dbReference>
<dbReference type="Gene3D" id="2.60.120.260">
    <property type="entry name" value="Galactose-binding domain-like"/>
    <property type="match status" value="1"/>
</dbReference>
<sequence length="825" mass="89269">MHAASGSVRDAVDILTRVLFVLCFKALGIHGQNGDGCGHTLLGAQSGTLASRNYPGTYPNGTRCEWRLRAPRGRTLRLAFGDFDLEASGTAAPPAPSPSPRQRTALWGTHHPVKEAPPPALPLAPFVHSCCTSAVTVTFPRHYHDDVVTRHVVAMTLPWRGGFPRYVDMACLVDARRPLCGQLDGAHRKLALNSSEVTVLFLSGTHRSGRGFLLNYATDQQTDLISCMERGTHFSTPEFRAYCPAGCKDVTGDIWGQSSQGYRDTSVLCKAAVHAGVASDELGGPVTVSRQRSITLYESSFANGLLSKTGSLSEKKLVFRKECDSQLPVLSYNASSSWEEVDSLGRRVLWSPGNKDSAGQALPWVADSKDAEPWLLLELQDRSSITGILTKGTSSGSSSFYTQSYTLLYSKDNKNWKAYKAALSKEKKVFAGNSDGDQEVLSSLIPAVVARYLLIRPQQWQHRAAAHVQVLGCSLMRPRSPTSAPYSPVPSEQPDEEKRPAQGSPPRKKTPAVSAPYSPVPSVRPDVEKRPAQASSQPVTVVVGVVLVLIVCVGILLAGLCWKRRRKNAEKKCSLEKGCQSSLGKALPRSDSELISYPLERGVCDVLPNPPLNDYAEPDPRPTGQKQGSTFRPTDDDEGYTFPLILALAHYDVPARVSPEYAEPLPPEPEYATPFGDQPPASGSRSSAEYDCPAHKMAPNGYCMPGVVSGAYARPSLPNPCPTTTTTTSTPITSRCEEHASQSGARWGGPRPRPNPPPAAFWVAVVKGGNAAAILEQCQHLKLCRKCHIGVNHRGLTYTANARGPSCLRSLAQGPRRYIFTGVED</sequence>
<feature type="domain" description="LCCL" evidence="13">
    <location>
        <begin position="221"/>
        <end position="317"/>
    </location>
</feature>
<dbReference type="PANTHER" id="PTHR46806">
    <property type="entry name" value="F5/8 TYPE C DOMAIN-CONTAINING PROTEIN"/>
    <property type="match status" value="1"/>
</dbReference>
<evidence type="ECO:0000259" key="11">
    <source>
        <dbReference type="PROSITE" id="PS01180"/>
    </source>
</evidence>
<dbReference type="PROSITE" id="PS50022">
    <property type="entry name" value="FA58C_3"/>
    <property type="match status" value="1"/>
</dbReference>
<dbReference type="InterPro" id="IPR035914">
    <property type="entry name" value="Sperma_CUB_dom_sf"/>
</dbReference>
<dbReference type="CDD" id="cd00041">
    <property type="entry name" value="CUB"/>
    <property type="match status" value="1"/>
</dbReference>
<evidence type="ECO:0000313" key="14">
    <source>
        <dbReference type="EMBL" id="KAJ8367581.1"/>
    </source>
</evidence>
<feature type="chain" id="PRO_5042255085" description="Discoidin, CUB and LCCL domain-containing protein 1-like" evidence="10">
    <location>
        <begin position="32"/>
        <end position="825"/>
    </location>
</feature>
<comment type="subcellular location">
    <subcellularLocation>
        <location evidence="1">Membrane</location>
        <topology evidence="1">Single-pass type I membrane protein</topology>
    </subcellularLocation>
</comment>
<accession>A0AAD7W0D8</accession>
<dbReference type="SMART" id="SM00231">
    <property type="entry name" value="FA58C"/>
    <property type="match status" value="1"/>
</dbReference>
<keyword evidence="15" id="KW-1185">Reference proteome</keyword>
<dbReference type="Pfam" id="PF00431">
    <property type="entry name" value="CUB"/>
    <property type="match status" value="1"/>
</dbReference>
<evidence type="ECO:0000259" key="12">
    <source>
        <dbReference type="PROSITE" id="PS50022"/>
    </source>
</evidence>
<evidence type="ECO:0000256" key="10">
    <source>
        <dbReference type="SAM" id="SignalP"/>
    </source>
</evidence>
<feature type="region of interest" description="Disordered" evidence="8">
    <location>
        <begin position="608"/>
        <end position="635"/>
    </location>
</feature>
<dbReference type="GO" id="GO:0038023">
    <property type="term" value="F:signaling receptor activity"/>
    <property type="evidence" value="ECO:0007669"/>
    <property type="project" value="TreeGrafter"/>
</dbReference>
<dbReference type="PROSITE" id="PS01285">
    <property type="entry name" value="FA58C_1"/>
    <property type="match status" value="1"/>
</dbReference>
<dbReference type="EMBL" id="JAINUG010000466">
    <property type="protein sequence ID" value="KAJ8367581.1"/>
    <property type="molecule type" value="Genomic_DNA"/>
</dbReference>
<dbReference type="SUPFAM" id="SSF49854">
    <property type="entry name" value="Spermadhesin, CUB domain"/>
    <property type="match status" value="1"/>
</dbReference>
<keyword evidence="6 7" id="KW-1015">Disulfide bond</keyword>
<reference evidence="14" key="1">
    <citation type="journal article" date="2023" name="Science">
        <title>Genome structures resolve the early diversification of teleost fishes.</title>
        <authorList>
            <person name="Parey E."/>
            <person name="Louis A."/>
            <person name="Montfort J."/>
            <person name="Bouchez O."/>
            <person name="Roques C."/>
            <person name="Iampietro C."/>
            <person name="Lluch J."/>
            <person name="Castinel A."/>
            <person name="Donnadieu C."/>
            <person name="Desvignes T."/>
            <person name="Floi Bucao C."/>
            <person name="Jouanno E."/>
            <person name="Wen M."/>
            <person name="Mejri S."/>
            <person name="Dirks R."/>
            <person name="Jansen H."/>
            <person name="Henkel C."/>
            <person name="Chen W.J."/>
            <person name="Zahm M."/>
            <person name="Cabau C."/>
            <person name="Klopp C."/>
            <person name="Thompson A.W."/>
            <person name="Robinson-Rechavi M."/>
            <person name="Braasch I."/>
            <person name="Lecointre G."/>
            <person name="Bobe J."/>
            <person name="Postlethwait J.H."/>
            <person name="Berthelot C."/>
            <person name="Roest Crollius H."/>
            <person name="Guiguen Y."/>
        </authorList>
    </citation>
    <scope>NUCLEOTIDE SEQUENCE</scope>
    <source>
        <strain evidence="14">NC1722</strain>
    </source>
</reference>
<feature type="domain" description="CUB" evidence="11">
    <location>
        <begin position="37"/>
        <end position="219"/>
    </location>
</feature>
<evidence type="ECO:0000256" key="3">
    <source>
        <dbReference type="ARBA" id="ARBA00022692"/>
    </source>
</evidence>
<dbReference type="PROSITE" id="PS50820">
    <property type="entry name" value="LCCL"/>
    <property type="match status" value="1"/>
</dbReference>
<evidence type="ECO:0000256" key="5">
    <source>
        <dbReference type="ARBA" id="ARBA00023136"/>
    </source>
</evidence>
<evidence type="ECO:0000256" key="8">
    <source>
        <dbReference type="SAM" id="MobiDB-lite"/>
    </source>
</evidence>
<dbReference type="SUPFAM" id="SSF49785">
    <property type="entry name" value="Galactose-binding domain-like"/>
    <property type="match status" value="1"/>
</dbReference>
<gene>
    <name evidence="14" type="ORF">AAFF_G00314700</name>
</gene>
<dbReference type="GO" id="GO:0005886">
    <property type="term" value="C:plasma membrane"/>
    <property type="evidence" value="ECO:0007669"/>
    <property type="project" value="TreeGrafter"/>
</dbReference>
<dbReference type="InterPro" id="IPR008979">
    <property type="entry name" value="Galactose-bd-like_sf"/>
</dbReference>
<feature type="region of interest" description="Disordered" evidence="8">
    <location>
        <begin position="481"/>
        <end position="535"/>
    </location>
</feature>
<feature type="domain" description="F5/8 type C" evidence="12">
    <location>
        <begin position="364"/>
        <end position="473"/>
    </location>
</feature>
<keyword evidence="2" id="KW-0597">Phosphoprotein</keyword>
<evidence type="ECO:0000256" key="4">
    <source>
        <dbReference type="ARBA" id="ARBA00022989"/>
    </source>
</evidence>
<evidence type="ECO:0000256" key="2">
    <source>
        <dbReference type="ARBA" id="ARBA00022553"/>
    </source>
</evidence>
<dbReference type="Gene3D" id="2.170.130.20">
    <property type="entry name" value="LCCL-like domain"/>
    <property type="match status" value="1"/>
</dbReference>
<dbReference type="SMART" id="SM00603">
    <property type="entry name" value="LCCL"/>
    <property type="match status" value="1"/>
</dbReference>
<evidence type="ECO:0008006" key="16">
    <source>
        <dbReference type="Google" id="ProtNLM"/>
    </source>
</evidence>
<evidence type="ECO:0000313" key="15">
    <source>
        <dbReference type="Proteomes" id="UP001221898"/>
    </source>
</evidence>
<comment type="caution">
    <text evidence="14">The sequence shown here is derived from an EMBL/GenBank/DDBJ whole genome shotgun (WGS) entry which is preliminary data.</text>
</comment>
<dbReference type="InterPro" id="IPR036609">
    <property type="entry name" value="LCCL_sf"/>
</dbReference>
<evidence type="ECO:0000256" key="6">
    <source>
        <dbReference type="ARBA" id="ARBA00023157"/>
    </source>
</evidence>
<evidence type="ECO:0000256" key="7">
    <source>
        <dbReference type="PROSITE-ProRule" id="PRU00059"/>
    </source>
</evidence>
<dbReference type="InterPro" id="IPR050633">
    <property type="entry name" value="Neuropilin_MCO_CoagFactor"/>
</dbReference>
<evidence type="ECO:0000256" key="1">
    <source>
        <dbReference type="ARBA" id="ARBA00004479"/>
    </source>
</evidence>
<feature type="region of interest" description="Disordered" evidence="8">
    <location>
        <begin position="721"/>
        <end position="754"/>
    </location>
</feature>
<dbReference type="PANTHER" id="PTHR46806:SF6">
    <property type="entry name" value="DISCOIDIN, CUB AND LCCL DOMAIN CONTAINING 1"/>
    <property type="match status" value="1"/>
</dbReference>
<keyword evidence="5 9" id="KW-0472">Membrane</keyword>
<feature type="disulfide bond" evidence="7">
    <location>
        <begin position="37"/>
        <end position="64"/>
    </location>
</feature>
<dbReference type="Pfam" id="PF00754">
    <property type="entry name" value="F5_F8_type_C"/>
    <property type="match status" value="1"/>
</dbReference>
<feature type="transmembrane region" description="Helical" evidence="9">
    <location>
        <begin position="539"/>
        <end position="562"/>
    </location>
</feature>
<name>A0AAD7W0D8_9TELE</name>
<evidence type="ECO:0000256" key="9">
    <source>
        <dbReference type="SAM" id="Phobius"/>
    </source>
</evidence>
<keyword evidence="3 9" id="KW-0812">Transmembrane</keyword>
<dbReference type="PROSITE" id="PS01180">
    <property type="entry name" value="CUB"/>
    <property type="match status" value="1"/>
</dbReference>
<feature type="compositionally biased region" description="Low complexity" evidence="8">
    <location>
        <begin position="722"/>
        <end position="734"/>
    </location>
</feature>
<dbReference type="Pfam" id="PF03815">
    <property type="entry name" value="LCCL"/>
    <property type="match status" value="1"/>
</dbReference>
<evidence type="ECO:0000259" key="13">
    <source>
        <dbReference type="PROSITE" id="PS50820"/>
    </source>
</evidence>
<dbReference type="Gene3D" id="2.60.120.290">
    <property type="entry name" value="Spermadhesin, CUB domain"/>
    <property type="match status" value="1"/>
</dbReference>
<dbReference type="Proteomes" id="UP001221898">
    <property type="component" value="Unassembled WGS sequence"/>
</dbReference>
<feature type="region of interest" description="Disordered" evidence="8">
    <location>
        <begin position="659"/>
        <end position="688"/>
    </location>
</feature>
<dbReference type="SMART" id="SM00042">
    <property type="entry name" value="CUB"/>
    <property type="match status" value="1"/>
</dbReference>
<dbReference type="InterPro" id="IPR004043">
    <property type="entry name" value="LCCL"/>
</dbReference>
<keyword evidence="4 9" id="KW-1133">Transmembrane helix</keyword>
<dbReference type="AlphaFoldDB" id="A0AAD7W0D8"/>
<comment type="caution">
    <text evidence="7">Lacks conserved residue(s) required for the propagation of feature annotation.</text>
</comment>
<feature type="signal peptide" evidence="10">
    <location>
        <begin position="1"/>
        <end position="31"/>
    </location>
</feature>
<organism evidence="14 15">
    <name type="scientific">Aldrovandia affinis</name>
    <dbReference type="NCBI Taxonomy" id="143900"/>
    <lineage>
        <taxon>Eukaryota</taxon>
        <taxon>Metazoa</taxon>
        <taxon>Chordata</taxon>
        <taxon>Craniata</taxon>
        <taxon>Vertebrata</taxon>
        <taxon>Euteleostomi</taxon>
        <taxon>Actinopterygii</taxon>
        <taxon>Neopterygii</taxon>
        <taxon>Teleostei</taxon>
        <taxon>Notacanthiformes</taxon>
        <taxon>Halosauridae</taxon>
        <taxon>Aldrovandia</taxon>
    </lineage>
</organism>
<protein>
    <recommendedName>
        <fullName evidence="16">Discoidin, CUB and LCCL domain-containing protein 1-like</fullName>
    </recommendedName>
</protein>
<feature type="compositionally biased region" description="Low complexity" evidence="8">
    <location>
        <begin position="511"/>
        <end position="524"/>
    </location>
</feature>
<keyword evidence="10" id="KW-0732">Signal</keyword>
<dbReference type="InterPro" id="IPR000421">
    <property type="entry name" value="FA58C"/>
</dbReference>